<protein>
    <recommendedName>
        <fullName evidence="9">C2H2-type domain-containing protein</fullName>
    </recommendedName>
</protein>
<dbReference type="EMBL" id="BPQB01000039">
    <property type="protein sequence ID" value="GJE94310.1"/>
    <property type="molecule type" value="Genomic_DNA"/>
</dbReference>
<dbReference type="AlphaFoldDB" id="A0A9P3GG53"/>
<evidence type="ECO:0000256" key="5">
    <source>
        <dbReference type="ARBA" id="ARBA00022833"/>
    </source>
</evidence>
<evidence type="ECO:0000256" key="7">
    <source>
        <dbReference type="PROSITE-ProRule" id="PRU00042"/>
    </source>
</evidence>
<feature type="compositionally biased region" description="Polar residues" evidence="8">
    <location>
        <begin position="38"/>
        <end position="48"/>
    </location>
</feature>
<dbReference type="GO" id="GO:0005667">
    <property type="term" value="C:transcription regulator complex"/>
    <property type="evidence" value="ECO:0007669"/>
    <property type="project" value="TreeGrafter"/>
</dbReference>
<gene>
    <name evidence="10" type="ORF">PsYK624_104790</name>
</gene>
<evidence type="ECO:0000256" key="6">
    <source>
        <dbReference type="ARBA" id="ARBA00023242"/>
    </source>
</evidence>
<evidence type="ECO:0000256" key="2">
    <source>
        <dbReference type="ARBA" id="ARBA00022723"/>
    </source>
</evidence>
<dbReference type="Gene3D" id="3.30.160.60">
    <property type="entry name" value="Classic Zinc Finger"/>
    <property type="match status" value="2"/>
</dbReference>
<dbReference type="GO" id="GO:0000981">
    <property type="term" value="F:DNA-binding transcription factor activity, RNA polymerase II-specific"/>
    <property type="evidence" value="ECO:0007669"/>
    <property type="project" value="TreeGrafter"/>
</dbReference>
<dbReference type="InterPro" id="IPR036236">
    <property type="entry name" value="Znf_C2H2_sf"/>
</dbReference>
<dbReference type="SMART" id="SM00355">
    <property type="entry name" value="ZnF_C2H2"/>
    <property type="match status" value="2"/>
</dbReference>
<dbReference type="GO" id="GO:0031519">
    <property type="term" value="C:PcG protein complex"/>
    <property type="evidence" value="ECO:0007669"/>
    <property type="project" value="TreeGrafter"/>
</dbReference>
<proteinExistence type="predicted"/>
<comment type="caution">
    <text evidence="10">The sequence shown here is derived from an EMBL/GenBank/DDBJ whole genome shotgun (WGS) entry which is preliminary data.</text>
</comment>
<reference evidence="10 11" key="1">
    <citation type="submission" date="2021-08" db="EMBL/GenBank/DDBJ databases">
        <title>Draft Genome Sequence of Phanerochaete sordida strain YK-624.</title>
        <authorList>
            <person name="Mori T."/>
            <person name="Dohra H."/>
            <person name="Suzuki T."/>
            <person name="Kawagishi H."/>
            <person name="Hirai H."/>
        </authorList>
    </citation>
    <scope>NUCLEOTIDE SEQUENCE [LARGE SCALE GENOMIC DNA]</scope>
    <source>
        <strain evidence="10 11">YK-624</strain>
    </source>
</reference>
<keyword evidence="5" id="KW-0862">Zinc</keyword>
<keyword evidence="4 7" id="KW-0863">Zinc-finger</keyword>
<dbReference type="FunFam" id="3.30.160.60:FF:000744">
    <property type="entry name" value="zinc finger E-box-binding homeobox 1"/>
    <property type="match status" value="1"/>
</dbReference>
<evidence type="ECO:0000256" key="4">
    <source>
        <dbReference type="ARBA" id="ARBA00022771"/>
    </source>
</evidence>
<feature type="domain" description="C2H2-type" evidence="9">
    <location>
        <begin position="93"/>
        <end position="123"/>
    </location>
</feature>
<evidence type="ECO:0000256" key="3">
    <source>
        <dbReference type="ARBA" id="ARBA00022737"/>
    </source>
</evidence>
<organism evidence="10 11">
    <name type="scientific">Phanerochaete sordida</name>
    <dbReference type="NCBI Taxonomy" id="48140"/>
    <lineage>
        <taxon>Eukaryota</taxon>
        <taxon>Fungi</taxon>
        <taxon>Dikarya</taxon>
        <taxon>Basidiomycota</taxon>
        <taxon>Agaricomycotina</taxon>
        <taxon>Agaricomycetes</taxon>
        <taxon>Polyporales</taxon>
        <taxon>Phanerochaetaceae</taxon>
        <taxon>Phanerochaete</taxon>
    </lineage>
</organism>
<dbReference type="GO" id="GO:0000978">
    <property type="term" value="F:RNA polymerase II cis-regulatory region sequence-specific DNA binding"/>
    <property type="evidence" value="ECO:0007669"/>
    <property type="project" value="TreeGrafter"/>
</dbReference>
<dbReference type="GO" id="GO:0008270">
    <property type="term" value="F:zinc ion binding"/>
    <property type="evidence" value="ECO:0007669"/>
    <property type="project" value="UniProtKB-KW"/>
</dbReference>
<evidence type="ECO:0000259" key="9">
    <source>
        <dbReference type="PROSITE" id="PS50157"/>
    </source>
</evidence>
<dbReference type="OrthoDB" id="6077919at2759"/>
<feature type="domain" description="C2H2-type" evidence="9">
    <location>
        <begin position="65"/>
        <end position="92"/>
    </location>
</feature>
<comment type="subcellular location">
    <subcellularLocation>
        <location evidence="1">Nucleus</location>
    </subcellularLocation>
</comment>
<keyword evidence="6" id="KW-0539">Nucleus</keyword>
<dbReference type="GO" id="GO:0000785">
    <property type="term" value="C:chromatin"/>
    <property type="evidence" value="ECO:0007669"/>
    <property type="project" value="TreeGrafter"/>
</dbReference>
<keyword evidence="11" id="KW-1185">Reference proteome</keyword>
<dbReference type="PANTHER" id="PTHR14003">
    <property type="entry name" value="TRANSCRIPTIONAL REPRESSOR PROTEIN YY"/>
    <property type="match status" value="1"/>
</dbReference>
<dbReference type="PROSITE" id="PS50157">
    <property type="entry name" value="ZINC_FINGER_C2H2_2"/>
    <property type="match status" value="2"/>
</dbReference>
<dbReference type="PANTHER" id="PTHR14003:SF20">
    <property type="entry name" value="FINGER DOMAIN PROTEIN, PUTATIVE (AFU_ORTHOLOGUE AFUA_4G10380)-RELATED"/>
    <property type="match status" value="1"/>
</dbReference>
<sequence length="137" mass="15437">MSSNNVLPSIRVMFPECSPLTSEAISKASTPVPFESRPLSSTPQAQRNVQSISCSVTPAVPERRYQCEFCGKAFQRPSSCKTHTRSHTGEKPYECAFLGYGKHFSTKSNMLRHYRSQHLSCKTRHSRTLEHAPRPHS</sequence>
<dbReference type="PROSITE" id="PS00028">
    <property type="entry name" value="ZINC_FINGER_C2H2_1"/>
    <property type="match status" value="1"/>
</dbReference>
<accession>A0A9P3GG53</accession>
<dbReference type="InterPro" id="IPR013087">
    <property type="entry name" value="Znf_C2H2_type"/>
</dbReference>
<evidence type="ECO:0000256" key="1">
    <source>
        <dbReference type="ARBA" id="ARBA00004123"/>
    </source>
</evidence>
<keyword evidence="2" id="KW-0479">Metal-binding</keyword>
<feature type="region of interest" description="Disordered" evidence="8">
    <location>
        <begin position="28"/>
        <end position="48"/>
    </location>
</feature>
<dbReference type="SUPFAM" id="SSF57667">
    <property type="entry name" value="beta-beta-alpha zinc fingers"/>
    <property type="match status" value="1"/>
</dbReference>
<evidence type="ECO:0000313" key="11">
    <source>
        <dbReference type="Proteomes" id="UP000703269"/>
    </source>
</evidence>
<evidence type="ECO:0000256" key="8">
    <source>
        <dbReference type="SAM" id="MobiDB-lite"/>
    </source>
</evidence>
<name>A0A9P3GG53_9APHY</name>
<dbReference type="Proteomes" id="UP000703269">
    <property type="component" value="Unassembled WGS sequence"/>
</dbReference>
<evidence type="ECO:0000313" key="10">
    <source>
        <dbReference type="EMBL" id="GJE94310.1"/>
    </source>
</evidence>
<keyword evidence="3" id="KW-0677">Repeat</keyword>